<feature type="compositionally biased region" description="Low complexity" evidence="1">
    <location>
        <begin position="356"/>
        <end position="373"/>
    </location>
</feature>
<dbReference type="OrthoDB" id="10439961at2759"/>
<feature type="signal peptide" evidence="2">
    <location>
        <begin position="1"/>
        <end position="19"/>
    </location>
</feature>
<comment type="caution">
    <text evidence="3">The sequence shown here is derived from an EMBL/GenBank/DDBJ whole genome shotgun (WGS) entry which is preliminary data.</text>
</comment>
<gene>
    <name evidence="3" type="ORF">TrCOL_g9055</name>
</gene>
<accession>A0A9W7LED5</accession>
<feature type="region of interest" description="Disordered" evidence="1">
    <location>
        <begin position="296"/>
        <end position="324"/>
    </location>
</feature>
<feature type="region of interest" description="Disordered" evidence="1">
    <location>
        <begin position="465"/>
        <end position="496"/>
    </location>
</feature>
<name>A0A9W7LED5_9STRA</name>
<feature type="compositionally biased region" description="Low complexity" evidence="1">
    <location>
        <begin position="301"/>
        <end position="315"/>
    </location>
</feature>
<reference evidence="4" key="1">
    <citation type="journal article" date="2023" name="Commun. Biol.">
        <title>Genome analysis of Parmales, the sister group of diatoms, reveals the evolutionary specialization of diatoms from phago-mixotrophs to photoautotrophs.</title>
        <authorList>
            <person name="Ban H."/>
            <person name="Sato S."/>
            <person name="Yoshikawa S."/>
            <person name="Yamada K."/>
            <person name="Nakamura Y."/>
            <person name="Ichinomiya M."/>
            <person name="Sato N."/>
            <person name="Blanc-Mathieu R."/>
            <person name="Endo H."/>
            <person name="Kuwata A."/>
            <person name="Ogata H."/>
        </authorList>
    </citation>
    <scope>NUCLEOTIDE SEQUENCE [LARGE SCALE GENOMIC DNA]</scope>
</reference>
<proteinExistence type="predicted"/>
<protein>
    <submittedName>
        <fullName evidence="3">Uncharacterized protein</fullName>
    </submittedName>
</protein>
<keyword evidence="4" id="KW-1185">Reference proteome</keyword>
<feature type="chain" id="PRO_5040851055" evidence="2">
    <location>
        <begin position="20"/>
        <end position="517"/>
    </location>
</feature>
<evidence type="ECO:0000256" key="1">
    <source>
        <dbReference type="SAM" id="MobiDB-lite"/>
    </source>
</evidence>
<evidence type="ECO:0000313" key="3">
    <source>
        <dbReference type="EMBL" id="GMI46918.1"/>
    </source>
</evidence>
<sequence>MTRGFLVPLVILNFAFTNALIPPTPLFLNVPFEPNSAIDPTKPKTFVESPPLSLRPGSMQDLARLRQKVSQTSTHLRNNLPSAYDFYIGKSVEMSLPDFRIDGAGTIKVDGKLDLSLCEGASLSNVSLIVGKGGEVKVPKDSKVTSLFVDGVVVGDVEGAYGKIGTGGKIFGVLKVVTCEVDTGGWVKSIEIVRQKGVDKDRVEEGDVEEGRADSVPPLVSGEGREDLLEAFESLGEDIEDNYMSTLKEALDGMAELQKGLEENAVRAAEVALKSEEELVEEEVVCEDPPVYQVSSEVADTTEATTEATTETEATSPFGLRTPTDEEEEEEVINHPTDSFGNPLVPGIGRSDLKTLRTPTTTTPTQPSYSTLTRPMHVRGEPTLKDAFDQPLVGSASPEGVEMFKKNRDEMRQARELMDSMSQQKQKDRRVVGKVDLKVGEGRATGPEYNPYKVADITRNILARGDEEKKKESPVHMAIQEDSMGQEKEQKEEFDKAELEEEAKKIAKKNGRFRRFF</sequence>
<dbReference type="Proteomes" id="UP001165065">
    <property type="component" value="Unassembled WGS sequence"/>
</dbReference>
<feature type="compositionally biased region" description="Basic and acidic residues" evidence="1">
    <location>
        <begin position="485"/>
        <end position="496"/>
    </location>
</feature>
<dbReference type="EMBL" id="BRYA01000319">
    <property type="protein sequence ID" value="GMI46918.1"/>
    <property type="molecule type" value="Genomic_DNA"/>
</dbReference>
<feature type="compositionally biased region" description="Basic and acidic residues" evidence="1">
    <location>
        <begin position="465"/>
        <end position="474"/>
    </location>
</feature>
<feature type="region of interest" description="Disordered" evidence="1">
    <location>
        <begin position="351"/>
        <end position="374"/>
    </location>
</feature>
<evidence type="ECO:0000256" key="2">
    <source>
        <dbReference type="SAM" id="SignalP"/>
    </source>
</evidence>
<evidence type="ECO:0000313" key="4">
    <source>
        <dbReference type="Proteomes" id="UP001165065"/>
    </source>
</evidence>
<keyword evidence="2" id="KW-0732">Signal</keyword>
<dbReference type="AlphaFoldDB" id="A0A9W7LED5"/>
<organism evidence="3 4">
    <name type="scientific">Triparma columacea</name>
    <dbReference type="NCBI Taxonomy" id="722753"/>
    <lineage>
        <taxon>Eukaryota</taxon>
        <taxon>Sar</taxon>
        <taxon>Stramenopiles</taxon>
        <taxon>Ochrophyta</taxon>
        <taxon>Bolidophyceae</taxon>
        <taxon>Parmales</taxon>
        <taxon>Triparmaceae</taxon>
        <taxon>Triparma</taxon>
    </lineage>
</organism>